<evidence type="ECO:0000256" key="1">
    <source>
        <dbReference type="SAM" id="MobiDB-lite"/>
    </source>
</evidence>
<feature type="region of interest" description="Disordered" evidence="1">
    <location>
        <begin position="1"/>
        <end position="31"/>
    </location>
</feature>
<gene>
    <name evidence="2" type="ORF">ABNW52_12585</name>
</gene>
<evidence type="ECO:0000313" key="3">
    <source>
        <dbReference type="Proteomes" id="UP001433638"/>
    </source>
</evidence>
<dbReference type="EMBL" id="JBEFLD010000006">
    <property type="protein sequence ID" value="MEQ6291448.1"/>
    <property type="molecule type" value="Genomic_DNA"/>
</dbReference>
<evidence type="ECO:0000313" key="2">
    <source>
        <dbReference type="EMBL" id="MEQ6291448.1"/>
    </source>
</evidence>
<comment type="caution">
    <text evidence="2">The sequence shown here is derived from an EMBL/GenBank/DDBJ whole genome shotgun (WGS) entry which is preliminary data.</text>
</comment>
<sequence length="85" mass="9417">MVTLKPRNPFAHAPQMKKGGAHQRSASGARFGNKQALLAELDDWYEEYRDAPATERITEADGSDKPGCGPVFLRLRPLGGYHARH</sequence>
<organism evidence="2 3">
    <name type="scientific">Vogesella oryzagri</name>
    <dbReference type="NCBI Taxonomy" id="3160864"/>
    <lineage>
        <taxon>Bacteria</taxon>
        <taxon>Pseudomonadati</taxon>
        <taxon>Pseudomonadota</taxon>
        <taxon>Betaproteobacteria</taxon>
        <taxon>Neisseriales</taxon>
        <taxon>Chromobacteriaceae</taxon>
        <taxon>Vogesella</taxon>
    </lineage>
</organism>
<protein>
    <submittedName>
        <fullName evidence="2">Uncharacterized protein</fullName>
    </submittedName>
</protein>
<name>A0ABV1M5H5_9NEIS</name>
<keyword evidence="3" id="KW-1185">Reference proteome</keyword>
<dbReference type="Proteomes" id="UP001433638">
    <property type="component" value="Unassembled WGS sequence"/>
</dbReference>
<proteinExistence type="predicted"/>
<accession>A0ABV1M5H5</accession>
<dbReference type="RefSeq" id="WP_349588334.1">
    <property type="nucleotide sequence ID" value="NZ_JBEFLD010000006.1"/>
</dbReference>
<reference evidence="2" key="1">
    <citation type="submission" date="2024-06" db="EMBL/GenBank/DDBJ databases">
        <title>Genome sequence of Vogesella sp. MAHUQ-64.</title>
        <authorList>
            <person name="Huq M.A."/>
        </authorList>
    </citation>
    <scope>NUCLEOTIDE SEQUENCE</scope>
    <source>
        <strain evidence="2">MAHUQ-64</strain>
    </source>
</reference>